<gene>
    <name evidence="2" type="ORF">JYZ213_LOCUS2872</name>
    <name evidence="3" type="ORF">JYZ213_LOCUS2881</name>
    <name evidence="4" type="ORF">OXD698_LOCUS10229</name>
</gene>
<dbReference type="EMBL" id="CAJNOG010000015">
    <property type="protein sequence ID" value="CAF0757703.1"/>
    <property type="molecule type" value="Genomic_DNA"/>
</dbReference>
<dbReference type="Pfam" id="PF06985">
    <property type="entry name" value="HET"/>
    <property type="match status" value="1"/>
</dbReference>
<dbReference type="InterPro" id="IPR010730">
    <property type="entry name" value="HET"/>
</dbReference>
<accession>A0A813PRD0</accession>
<dbReference type="AlphaFoldDB" id="A0A813PRD0"/>
<evidence type="ECO:0000313" key="4">
    <source>
        <dbReference type="EMBL" id="CAF3670713.1"/>
    </source>
</evidence>
<proteinExistence type="predicted"/>
<reference evidence="3" key="1">
    <citation type="submission" date="2021-02" db="EMBL/GenBank/DDBJ databases">
        <authorList>
            <person name="Nowell W R."/>
        </authorList>
    </citation>
    <scope>NUCLEOTIDE SEQUENCE</scope>
</reference>
<evidence type="ECO:0000313" key="5">
    <source>
        <dbReference type="Proteomes" id="UP000663845"/>
    </source>
</evidence>
<organism evidence="3 5">
    <name type="scientific">Adineta steineri</name>
    <dbReference type="NCBI Taxonomy" id="433720"/>
    <lineage>
        <taxon>Eukaryota</taxon>
        <taxon>Metazoa</taxon>
        <taxon>Spiralia</taxon>
        <taxon>Gnathifera</taxon>
        <taxon>Rotifera</taxon>
        <taxon>Eurotatoria</taxon>
        <taxon>Bdelloidea</taxon>
        <taxon>Adinetida</taxon>
        <taxon>Adinetidae</taxon>
        <taxon>Adineta</taxon>
    </lineage>
</organism>
<name>A0A813PRD0_9BILA</name>
<feature type="domain" description="Heterokaryon incompatibility" evidence="1">
    <location>
        <begin position="54"/>
        <end position="118"/>
    </location>
</feature>
<dbReference type="EMBL" id="CAJOAZ010000538">
    <property type="protein sequence ID" value="CAF3670713.1"/>
    <property type="molecule type" value="Genomic_DNA"/>
</dbReference>
<comment type="caution">
    <text evidence="3">The sequence shown here is derived from an EMBL/GenBank/DDBJ whole genome shotgun (WGS) entry which is preliminary data.</text>
</comment>
<dbReference type="Proteomes" id="UP000663845">
    <property type="component" value="Unassembled WGS sequence"/>
</dbReference>
<evidence type="ECO:0000313" key="2">
    <source>
        <dbReference type="EMBL" id="CAF0757703.1"/>
    </source>
</evidence>
<evidence type="ECO:0000259" key="1">
    <source>
        <dbReference type="Pfam" id="PF06985"/>
    </source>
</evidence>
<evidence type="ECO:0000313" key="3">
    <source>
        <dbReference type="EMBL" id="CAF0757865.1"/>
    </source>
</evidence>
<dbReference type="EMBL" id="CAJNOG010000015">
    <property type="protein sequence ID" value="CAF0757865.1"/>
    <property type="molecule type" value="Genomic_DNA"/>
</dbReference>
<protein>
    <recommendedName>
        <fullName evidence="1">Heterokaryon incompatibility domain-containing protein</fullName>
    </recommendedName>
</protein>
<sequence length="209" mass="24262">MSAINMNELLIHYEHIWSNKIESYPGRPLRLVNIKSIVNNDKLVFIPSKPSLKYCTVSYVWRTSEINSKSVYFLERISPFTVEGLISAVHVCHELGHDYVWIDALCINQQSVSSEEKERKRNSKYGKILSRCNRIYDSVGERIDGKVLNTIFGQCICIDSYYLTWLLRLITDQWDGSAPFKADKSQWNEINRESAFMLEVNCVRKGDIL</sequence>
<dbReference type="PANTHER" id="PTHR33112:SF16">
    <property type="entry name" value="HETEROKARYON INCOMPATIBILITY DOMAIN-CONTAINING PROTEIN"/>
    <property type="match status" value="1"/>
</dbReference>
<dbReference type="PANTHER" id="PTHR33112">
    <property type="entry name" value="DOMAIN PROTEIN, PUTATIVE-RELATED"/>
    <property type="match status" value="1"/>
</dbReference>
<dbReference type="Proteomes" id="UP000663844">
    <property type="component" value="Unassembled WGS sequence"/>
</dbReference>